<proteinExistence type="predicted"/>
<dbReference type="Pfam" id="PF02801">
    <property type="entry name" value="Ketoacyl-synt_C"/>
    <property type="match status" value="1"/>
</dbReference>
<dbReference type="CDD" id="cd00833">
    <property type="entry name" value="PKS"/>
    <property type="match status" value="1"/>
</dbReference>
<dbReference type="InterPro" id="IPR020841">
    <property type="entry name" value="PKS_Beta-ketoAc_synthase_dom"/>
</dbReference>
<dbReference type="InterPro" id="IPR050091">
    <property type="entry name" value="PKS_NRPS_Biosynth_Enz"/>
</dbReference>
<reference evidence="5 6" key="1">
    <citation type="submission" date="2023-10" db="EMBL/GenBank/DDBJ databases">
        <title>Draft genome sequence of Xylaria bambusicola isolate GMP-LS, the root and basal stem rot pathogen of sugarcane in Indonesia.</title>
        <authorList>
            <person name="Selvaraj P."/>
            <person name="Muralishankar V."/>
            <person name="Muruganantham S."/>
            <person name="Sp S."/>
            <person name="Haryani S."/>
            <person name="Lau K.J.X."/>
            <person name="Naqvi N.I."/>
        </authorList>
    </citation>
    <scope>NUCLEOTIDE SEQUENCE [LARGE SCALE GENOMIC DNA]</scope>
    <source>
        <strain evidence="5">GMP-LS</strain>
    </source>
</reference>
<evidence type="ECO:0000256" key="1">
    <source>
        <dbReference type="ARBA" id="ARBA00022450"/>
    </source>
</evidence>
<dbReference type="SUPFAM" id="SSF53901">
    <property type="entry name" value="Thiolase-like"/>
    <property type="match status" value="1"/>
</dbReference>
<dbReference type="PANTHER" id="PTHR43775">
    <property type="entry name" value="FATTY ACID SYNTHASE"/>
    <property type="match status" value="1"/>
</dbReference>
<sequence length="154" mass="16321">MPSPVAQAALIRETYKRAGLDISVAADRPQYFEAHGTGTPAGDPVEAEAISTAFYGPRSGFTRGFEDPKLLVGSVKTVIGHTEGTAGLASVLKVSLALQAKQVPPNLHLNRLSATVKPHYENLEIPTSLRQWPEVPGQVRRASVNSFGFGGAVS</sequence>
<dbReference type="EMBL" id="JAWHQM010000035">
    <property type="protein sequence ID" value="KAK5633746.1"/>
    <property type="molecule type" value="Genomic_DNA"/>
</dbReference>
<dbReference type="PANTHER" id="PTHR43775:SF20">
    <property type="entry name" value="HYBRID PKS-NRPS SYNTHETASE APDA"/>
    <property type="match status" value="1"/>
</dbReference>
<gene>
    <name evidence="5" type="ORF">RRF57_009460</name>
</gene>
<evidence type="ECO:0000313" key="5">
    <source>
        <dbReference type="EMBL" id="KAK5633746.1"/>
    </source>
</evidence>
<dbReference type="Proteomes" id="UP001305414">
    <property type="component" value="Unassembled WGS sequence"/>
</dbReference>
<dbReference type="InterPro" id="IPR014031">
    <property type="entry name" value="Ketoacyl_synth_C"/>
</dbReference>
<evidence type="ECO:0000259" key="4">
    <source>
        <dbReference type="PROSITE" id="PS52004"/>
    </source>
</evidence>
<dbReference type="PROSITE" id="PS52004">
    <property type="entry name" value="KS3_2"/>
    <property type="match status" value="1"/>
</dbReference>
<keyword evidence="6" id="KW-1185">Reference proteome</keyword>
<evidence type="ECO:0000313" key="6">
    <source>
        <dbReference type="Proteomes" id="UP001305414"/>
    </source>
</evidence>
<evidence type="ECO:0000256" key="3">
    <source>
        <dbReference type="ARBA" id="ARBA00022679"/>
    </source>
</evidence>
<organism evidence="5 6">
    <name type="scientific">Xylaria bambusicola</name>
    <dbReference type="NCBI Taxonomy" id="326684"/>
    <lineage>
        <taxon>Eukaryota</taxon>
        <taxon>Fungi</taxon>
        <taxon>Dikarya</taxon>
        <taxon>Ascomycota</taxon>
        <taxon>Pezizomycotina</taxon>
        <taxon>Sordariomycetes</taxon>
        <taxon>Xylariomycetidae</taxon>
        <taxon>Xylariales</taxon>
        <taxon>Xylariaceae</taxon>
        <taxon>Xylaria</taxon>
    </lineage>
</organism>
<dbReference type="SMART" id="SM00825">
    <property type="entry name" value="PKS_KS"/>
    <property type="match status" value="1"/>
</dbReference>
<evidence type="ECO:0000256" key="2">
    <source>
        <dbReference type="ARBA" id="ARBA00022553"/>
    </source>
</evidence>
<keyword evidence="3" id="KW-0808">Transferase</keyword>
<comment type="caution">
    <text evidence="5">The sequence shown here is derived from an EMBL/GenBank/DDBJ whole genome shotgun (WGS) entry which is preliminary data.</text>
</comment>
<name>A0AAN7UWV1_9PEZI</name>
<dbReference type="Gene3D" id="3.40.47.10">
    <property type="match status" value="1"/>
</dbReference>
<dbReference type="GO" id="GO:0006633">
    <property type="term" value="P:fatty acid biosynthetic process"/>
    <property type="evidence" value="ECO:0007669"/>
    <property type="project" value="TreeGrafter"/>
</dbReference>
<feature type="domain" description="Ketosynthase family 3 (KS3)" evidence="4">
    <location>
        <begin position="1"/>
        <end position="154"/>
    </location>
</feature>
<keyword evidence="1" id="KW-0596">Phosphopantetheine</keyword>
<protein>
    <recommendedName>
        <fullName evidence="4">Ketosynthase family 3 (KS3) domain-containing protein</fullName>
    </recommendedName>
</protein>
<dbReference type="InterPro" id="IPR016039">
    <property type="entry name" value="Thiolase-like"/>
</dbReference>
<keyword evidence="2" id="KW-0597">Phosphoprotein</keyword>
<dbReference type="AlphaFoldDB" id="A0AAN7UWV1"/>
<accession>A0AAN7UWV1</accession>
<dbReference type="GO" id="GO:0004312">
    <property type="term" value="F:fatty acid synthase activity"/>
    <property type="evidence" value="ECO:0007669"/>
    <property type="project" value="TreeGrafter"/>
</dbReference>
<dbReference type="GO" id="GO:0044550">
    <property type="term" value="P:secondary metabolite biosynthetic process"/>
    <property type="evidence" value="ECO:0007669"/>
    <property type="project" value="TreeGrafter"/>
</dbReference>